<evidence type="ECO:0000256" key="14">
    <source>
        <dbReference type="RuleBase" id="RU003707"/>
    </source>
</evidence>
<dbReference type="PROSITE" id="PS00166">
    <property type="entry name" value="ENOYL_COA_HYDRATASE"/>
    <property type="match status" value="1"/>
</dbReference>
<evidence type="ECO:0000313" key="17">
    <source>
        <dbReference type="EMBL" id="MFC4363173.1"/>
    </source>
</evidence>
<dbReference type="InterPro" id="IPR050136">
    <property type="entry name" value="FA_oxidation_alpha_subunit"/>
</dbReference>
<evidence type="ECO:0000256" key="2">
    <source>
        <dbReference type="ARBA" id="ARBA00007005"/>
    </source>
</evidence>
<dbReference type="Pfam" id="PF02737">
    <property type="entry name" value="3HCDH_N"/>
    <property type="match status" value="1"/>
</dbReference>
<dbReference type="InterPro" id="IPR029045">
    <property type="entry name" value="ClpP/crotonase-like_dom_sf"/>
</dbReference>
<dbReference type="InterPro" id="IPR006180">
    <property type="entry name" value="3-OHacyl-CoA_DH_CS"/>
</dbReference>
<name>A0ABV8V638_9GAMM</name>
<dbReference type="Proteomes" id="UP001595840">
    <property type="component" value="Unassembled WGS sequence"/>
</dbReference>
<keyword evidence="8" id="KW-0520">NAD</keyword>
<comment type="similarity">
    <text evidence="14">Belongs to the enoyl-CoA hydratase/isomerase family.</text>
</comment>
<reference evidence="18" key="1">
    <citation type="journal article" date="2019" name="Int. J. Syst. Evol. Microbiol.">
        <title>The Global Catalogue of Microorganisms (GCM) 10K type strain sequencing project: providing services to taxonomists for standard genome sequencing and annotation.</title>
        <authorList>
            <consortium name="The Broad Institute Genomics Platform"/>
            <consortium name="The Broad Institute Genome Sequencing Center for Infectious Disease"/>
            <person name="Wu L."/>
            <person name="Ma J."/>
        </authorList>
    </citation>
    <scope>NUCLEOTIDE SEQUENCE [LARGE SCALE GENOMIC DNA]</scope>
    <source>
        <strain evidence="18">CECT 8570</strain>
    </source>
</reference>
<evidence type="ECO:0000256" key="7">
    <source>
        <dbReference type="ARBA" id="ARBA00023002"/>
    </source>
</evidence>
<keyword evidence="5" id="KW-0276">Fatty acid metabolism</keyword>
<dbReference type="InterPro" id="IPR036291">
    <property type="entry name" value="NAD(P)-bd_dom_sf"/>
</dbReference>
<dbReference type="Pfam" id="PF00378">
    <property type="entry name" value="ECH_1"/>
    <property type="match status" value="1"/>
</dbReference>
<evidence type="ECO:0000256" key="3">
    <source>
        <dbReference type="ARBA" id="ARBA00008750"/>
    </source>
</evidence>
<accession>A0ABV8V638</accession>
<evidence type="ECO:0000256" key="5">
    <source>
        <dbReference type="ARBA" id="ARBA00022832"/>
    </source>
</evidence>
<keyword evidence="11" id="KW-0456">Lyase</keyword>
<dbReference type="InterPro" id="IPR006176">
    <property type="entry name" value="3-OHacyl-CoA_DH_NAD-bd"/>
</dbReference>
<feature type="domain" description="3-hydroxyacyl-CoA dehydrogenase C-terminal" evidence="15">
    <location>
        <begin position="497"/>
        <end position="592"/>
    </location>
</feature>
<proteinExistence type="inferred from homology"/>
<feature type="domain" description="3-hydroxyacyl-CoA dehydrogenase NAD binding" evidence="16">
    <location>
        <begin position="318"/>
        <end position="495"/>
    </location>
</feature>
<keyword evidence="6" id="KW-0442">Lipid degradation</keyword>
<dbReference type="Gene3D" id="3.40.50.720">
    <property type="entry name" value="NAD(P)-binding Rossmann-like Domain"/>
    <property type="match status" value="1"/>
</dbReference>
<dbReference type="CDD" id="cd06558">
    <property type="entry name" value="crotonase-like"/>
    <property type="match status" value="1"/>
</dbReference>
<dbReference type="SUPFAM" id="SSF51735">
    <property type="entry name" value="NAD(P)-binding Rossmann-fold domains"/>
    <property type="match status" value="1"/>
</dbReference>
<comment type="catalytic activity">
    <reaction evidence="13">
        <text>a (3S)-3-hydroxyacyl-CoA + NAD(+) = a 3-oxoacyl-CoA + NADH + H(+)</text>
        <dbReference type="Rhea" id="RHEA:22432"/>
        <dbReference type="ChEBI" id="CHEBI:15378"/>
        <dbReference type="ChEBI" id="CHEBI:57318"/>
        <dbReference type="ChEBI" id="CHEBI:57540"/>
        <dbReference type="ChEBI" id="CHEBI:57945"/>
        <dbReference type="ChEBI" id="CHEBI:90726"/>
        <dbReference type="EC" id="1.1.1.35"/>
    </reaction>
</comment>
<keyword evidence="12" id="KW-0511">Multifunctional enzyme</keyword>
<organism evidence="17 18">
    <name type="scientific">Simiduia curdlanivorans</name>
    <dbReference type="NCBI Taxonomy" id="1492769"/>
    <lineage>
        <taxon>Bacteria</taxon>
        <taxon>Pseudomonadati</taxon>
        <taxon>Pseudomonadota</taxon>
        <taxon>Gammaproteobacteria</taxon>
        <taxon>Cellvibrionales</taxon>
        <taxon>Cellvibrionaceae</taxon>
        <taxon>Simiduia</taxon>
    </lineage>
</organism>
<comment type="caution">
    <text evidence="17">The sequence shown here is derived from an EMBL/GenBank/DDBJ whole genome shotgun (WGS) entry which is preliminary data.</text>
</comment>
<evidence type="ECO:0000256" key="13">
    <source>
        <dbReference type="ARBA" id="ARBA00049556"/>
    </source>
</evidence>
<evidence type="ECO:0000256" key="9">
    <source>
        <dbReference type="ARBA" id="ARBA00023098"/>
    </source>
</evidence>
<comment type="similarity">
    <text evidence="2">In the central section; belongs to the 3-hydroxyacyl-CoA dehydrogenase family.</text>
</comment>
<evidence type="ECO:0000256" key="10">
    <source>
        <dbReference type="ARBA" id="ARBA00023235"/>
    </source>
</evidence>
<dbReference type="PROSITE" id="PS00067">
    <property type="entry name" value="3HCDH"/>
    <property type="match status" value="1"/>
</dbReference>
<dbReference type="Pfam" id="PF00725">
    <property type="entry name" value="3HCDH"/>
    <property type="match status" value="1"/>
</dbReference>
<protein>
    <recommendedName>
        <fullName evidence="4">enoyl-CoA hydratase</fullName>
        <ecNumber evidence="4">4.2.1.17</ecNumber>
    </recommendedName>
</protein>
<keyword evidence="9" id="KW-0443">Lipid metabolism</keyword>
<dbReference type="InterPro" id="IPR012799">
    <property type="entry name" value="FadB"/>
</dbReference>
<evidence type="ECO:0000256" key="1">
    <source>
        <dbReference type="ARBA" id="ARBA00005005"/>
    </source>
</evidence>
<dbReference type="InterPro" id="IPR006108">
    <property type="entry name" value="3HC_DH_C"/>
</dbReference>
<evidence type="ECO:0000259" key="15">
    <source>
        <dbReference type="Pfam" id="PF00725"/>
    </source>
</evidence>
<comment type="similarity">
    <text evidence="3">In the N-terminal section; belongs to the enoyl-CoA hydratase/isomerase family.</text>
</comment>
<evidence type="ECO:0000256" key="6">
    <source>
        <dbReference type="ARBA" id="ARBA00022963"/>
    </source>
</evidence>
<dbReference type="InterPro" id="IPR008927">
    <property type="entry name" value="6-PGluconate_DH-like_C_sf"/>
</dbReference>
<keyword evidence="10" id="KW-0413">Isomerase</keyword>
<evidence type="ECO:0000259" key="16">
    <source>
        <dbReference type="Pfam" id="PF02737"/>
    </source>
</evidence>
<gene>
    <name evidence="17" type="primary">fadB</name>
    <name evidence="17" type="ORF">ACFOX3_12720</name>
</gene>
<keyword evidence="18" id="KW-1185">Reference proteome</keyword>
<dbReference type="EC" id="4.2.1.17" evidence="4"/>
<dbReference type="InterPro" id="IPR001753">
    <property type="entry name" value="Enoyl-CoA_hydra/iso"/>
</dbReference>
<dbReference type="SUPFAM" id="SSF48179">
    <property type="entry name" value="6-phosphogluconate dehydrogenase C-terminal domain-like"/>
    <property type="match status" value="2"/>
</dbReference>
<evidence type="ECO:0000313" key="18">
    <source>
        <dbReference type="Proteomes" id="UP001595840"/>
    </source>
</evidence>
<dbReference type="EMBL" id="JBHSCX010000015">
    <property type="protein sequence ID" value="MFC4363173.1"/>
    <property type="molecule type" value="Genomic_DNA"/>
</dbReference>
<sequence length="715" mass="77023">MIYSGKAITVRALEQGIAELCFDLTDDSVNKFNQLTLNELKEATAAITANGKVKGLLVTSGKDGFIVGADITEFGANFTRSEEEIAAGVYETNKIFSAVEDLPFPTVTAINGVALGGGLEMALATDFRVMADTAKIGLPEVKLGIMPGFGGTVRLPRVAGADNAIEWIAAGKEQRADKAMADGVVDAVVTGDKLREAGLDLLSRAISGELDYKAKRQEKLEKLKLNDMESLMVFETAKGFVAGQAGKHYPAPVTAVKSMQKNSTLGRDDALKVEAAGIAKLAKTTVAASLVNLFLSDQMLMKKGKTQAKAAKKVEKGAVLGAGIMGGGIAYQSAYKGTPIMMKDIAQAGLDLGMGEAAKLLSKMVERNRMTPGEMANVLTKITPTLSYEGIDTADVIVEAVVENPKVKHAVLAEVENHIRKDAVLASNTSTISIDFLAQPLKRPENFCGMHFFNPVHKMPLVEVIRGAKTSDTAVAATVGYALAMGKKPVVVRDCPGFLVNRILSPYMGCFMQMVHEGADFAAIDKVMEKFGWPMGPAYLCDVVGIDTGVHAGEVMSNGFPDRMKYEFKTASELLYEAKRFGQKNNKGYYNYETDRKGRLQKVADASVWDLLKGHVAERKEFSEEEISERLMVSLCLESVRCLEDNIVDSAMELDMALIYGIGFPPFHGGAIRYMETVGLANFVAIADKYAHLGGLYQVTDKLRAKAAAGESYFA</sequence>
<dbReference type="NCBIfam" id="TIGR02437">
    <property type="entry name" value="FadB"/>
    <property type="match status" value="1"/>
</dbReference>
<evidence type="ECO:0000256" key="12">
    <source>
        <dbReference type="ARBA" id="ARBA00023268"/>
    </source>
</evidence>
<dbReference type="PANTHER" id="PTHR43612:SF3">
    <property type="entry name" value="TRIFUNCTIONAL ENZYME SUBUNIT ALPHA, MITOCHONDRIAL"/>
    <property type="match status" value="1"/>
</dbReference>
<dbReference type="InterPro" id="IPR018376">
    <property type="entry name" value="Enoyl-CoA_hyd/isom_CS"/>
</dbReference>
<comment type="pathway">
    <text evidence="1">Lipid metabolism; fatty acid beta-oxidation.</text>
</comment>
<dbReference type="PANTHER" id="PTHR43612">
    <property type="entry name" value="TRIFUNCTIONAL ENZYME SUBUNIT ALPHA"/>
    <property type="match status" value="1"/>
</dbReference>
<dbReference type="SUPFAM" id="SSF52096">
    <property type="entry name" value="ClpP/crotonase"/>
    <property type="match status" value="1"/>
</dbReference>
<dbReference type="Gene3D" id="3.90.226.10">
    <property type="entry name" value="2-enoyl-CoA Hydratase, Chain A, domain 1"/>
    <property type="match status" value="1"/>
</dbReference>
<dbReference type="NCBIfam" id="NF008727">
    <property type="entry name" value="PRK11730.1"/>
    <property type="match status" value="1"/>
</dbReference>
<keyword evidence="7" id="KW-0560">Oxidoreductase</keyword>
<dbReference type="RefSeq" id="WP_290264961.1">
    <property type="nucleotide sequence ID" value="NZ_JAUFQG010000006.1"/>
</dbReference>
<dbReference type="Gene3D" id="1.10.1040.50">
    <property type="match status" value="1"/>
</dbReference>
<evidence type="ECO:0000256" key="11">
    <source>
        <dbReference type="ARBA" id="ARBA00023239"/>
    </source>
</evidence>
<evidence type="ECO:0000256" key="4">
    <source>
        <dbReference type="ARBA" id="ARBA00012076"/>
    </source>
</evidence>
<evidence type="ECO:0000256" key="8">
    <source>
        <dbReference type="ARBA" id="ARBA00023027"/>
    </source>
</evidence>